<dbReference type="InterPro" id="IPR036412">
    <property type="entry name" value="HAD-like_sf"/>
</dbReference>
<organism evidence="2 3">
    <name type="scientific">Marivirga sericea</name>
    <dbReference type="NCBI Taxonomy" id="1028"/>
    <lineage>
        <taxon>Bacteria</taxon>
        <taxon>Pseudomonadati</taxon>
        <taxon>Bacteroidota</taxon>
        <taxon>Cytophagia</taxon>
        <taxon>Cytophagales</taxon>
        <taxon>Marivirgaceae</taxon>
        <taxon>Marivirga</taxon>
    </lineage>
</organism>
<name>A0A1X7KL67_9BACT</name>
<evidence type="ECO:0000313" key="3">
    <source>
        <dbReference type="Proteomes" id="UP000193804"/>
    </source>
</evidence>
<dbReference type="STRING" id="1028.SAMN05661096_02832"/>
<dbReference type="AlphaFoldDB" id="A0A1X7KL67"/>
<reference evidence="3" key="1">
    <citation type="submission" date="2017-04" db="EMBL/GenBank/DDBJ databases">
        <authorList>
            <person name="Varghese N."/>
            <person name="Submissions S."/>
        </authorList>
    </citation>
    <scope>NUCLEOTIDE SEQUENCE [LARGE SCALE GENOMIC DNA]</scope>
    <source>
        <strain evidence="3">DSM 4125</strain>
    </source>
</reference>
<dbReference type="PANTHER" id="PTHR43344">
    <property type="entry name" value="PHOSPHOSERINE PHOSPHATASE"/>
    <property type="match status" value="1"/>
</dbReference>
<dbReference type="InterPro" id="IPR006385">
    <property type="entry name" value="HAD_hydro_SerB1"/>
</dbReference>
<keyword evidence="1" id="KW-1133">Transmembrane helix</keyword>
<dbReference type="OrthoDB" id="9794212at2"/>
<gene>
    <name evidence="2" type="ORF">SAMN05661096_02832</name>
</gene>
<dbReference type="Gene3D" id="3.40.50.1000">
    <property type="entry name" value="HAD superfamily/HAD-like"/>
    <property type="match status" value="1"/>
</dbReference>
<dbReference type="Proteomes" id="UP000193804">
    <property type="component" value="Unassembled WGS sequence"/>
</dbReference>
<keyword evidence="3" id="KW-1185">Reference proteome</keyword>
<dbReference type="NCBIfam" id="TIGR01488">
    <property type="entry name" value="HAD-SF-IB"/>
    <property type="match status" value="1"/>
</dbReference>
<dbReference type="InterPro" id="IPR050582">
    <property type="entry name" value="HAD-like_SerB"/>
</dbReference>
<sequence>MKRNLALFDFDGTISKKDSMWEFLKFYSGKNKVYALFLTHAYWFLLMYFNITEKGKIKEKIWVSSFKNASVKQFQIKATSFSLNILPTFLYKEALEKLREHQNNGDRVIVVSASAEDWLQPWCEINNIELIATKLEKKDGKLTGKMATLNCKGPEKTRRIKELLNLDDYQSIYAYGDSEGDKEMLQIATFPNYRIFKK</sequence>
<evidence type="ECO:0000256" key="1">
    <source>
        <dbReference type="SAM" id="Phobius"/>
    </source>
</evidence>
<keyword evidence="2" id="KW-0378">Hydrolase</keyword>
<evidence type="ECO:0000313" key="2">
    <source>
        <dbReference type="EMBL" id="SMG41892.1"/>
    </source>
</evidence>
<dbReference type="SUPFAM" id="SSF56784">
    <property type="entry name" value="HAD-like"/>
    <property type="match status" value="1"/>
</dbReference>
<keyword evidence="1" id="KW-0812">Transmembrane</keyword>
<dbReference type="RefSeq" id="WP_085517998.1">
    <property type="nucleotide sequence ID" value="NZ_FXAW01000006.1"/>
</dbReference>
<feature type="transmembrane region" description="Helical" evidence="1">
    <location>
        <begin position="33"/>
        <end position="51"/>
    </location>
</feature>
<dbReference type="EMBL" id="FXAW01000006">
    <property type="protein sequence ID" value="SMG41892.1"/>
    <property type="molecule type" value="Genomic_DNA"/>
</dbReference>
<dbReference type="GO" id="GO:0016787">
    <property type="term" value="F:hydrolase activity"/>
    <property type="evidence" value="ECO:0007669"/>
    <property type="project" value="UniProtKB-KW"/>
</dbReference>
<dbReference type="NCBIfam" id="TIGR01490">
    <property type="entry name" value="HAD-SF-IB-hyp1"/>
    <property type="match status" value="1"/>
</dbReference>
<dbReference type="InterPro" id="IPR023214">
    <property type="entry name" value="HAD_sf"/>
</dbReference>
<protein>
    <submittedName>
        <fullName evidence="2">HAD-superfamily subfamily IB hydrolase, TIGR01490</fullName>
    </submittedName>
</protein>
<keyword evidence="1" id="KW-0472">Membrane</keyword>
<dbReference type="Pfam" id="PF12710">
    <property type="entry name" value="HAD"/>
    <property type="match status" value="1"/>
</dbReference>
<proteinExistence type="predicted"/>
<dbReference type="Gene3D" id="1.20.1440.100">
    <property type="entry name" value="SG protein - dephosphorylation function"/>
    <property type="match status" value="1"/>
</dbReference>
<accession>A0A1X7KL67</accession>